<proteinExistence type="predicted"/>
<keyword evidence="1" id="KW-0732">Signal</keyword>
<feature type="signal peptide" evidence="1">
    <location>
        <begin position="1"/>
        <end position="21"/>
    </location>
</feature>
<accession>A0AAJ7RKH7</accession>
<evidence type="ECO:0000313" key="2">
    <source>
        <dbReference type="Proteomes" id="UP000694920"/>
    </source>
</evidence>
<dbReference type="GeneID" id="107269129"/>
<dbReference type="KEGG" id="ccin:107269129"/>
<dbReference type="Proteomes" id="UP000694920">
    <property type="component" value="Unplaced"/>
</dbReference>
<dbReference type="RefSeq" id="XP_024942150.1">
    <property type="nucleotide sequence ID" value="XM_025086382.1"/>
</dbReference>
<reference evidence="3" key="1">
    <citation type="submission" date="2025-08" db="UniProtKB">
        <authorList>
            <consortium name="RefSeq"/>
        </authorList>
    </citation>
    <scope>IDENTIFICATION</scope>
</reference>
<evidence type="ECO:0000256" key="1">
    <source>
        <dbReference type="SAM" id="SignalP"/>
    </source>
</evidence>
<protein>
    <submittedName>
        <fullName evidence="3">Uncharacterized protein LOC107269129</fullName>
    </submittedName>
</protein>
<organism evidence="2 3">
    <name type="scientific">Cephus cinctus</name>
    <name type="common">Wheat stem sawfly</name>
    <dbReference type="NCBI Taxonomy" id="211228"/>
    <lineage>
        <taxon>Eukaryota</taxon>
        <taxon>Metazoa</taxon>
        <taxon>Ecdysozoa</taxon>
        <taxon>Arthropoda</taxon>
        <taxon>Hexapoda</taxon>
        <taxon>Insecta</taxon>
        <taxon>Pterygota</taxon>
        <taxon>Neoptera</taxon>
        <taxon>Endopterygota</taxon>
        <taxon>Hymenoptera</taxon>
        <taxon>Cephoidea</taxon>
        <taxon>Cephidae</taxon>
        <taxon>Cephus</taxon>
    </lineage>
</organism>
<gene>
    <name evidence="3" type="primary">LOC107269129</name>
</gene>
<keyword evidence="2" id="KW-1185">Reference proteome</keyword>
<evidence type="ECO:0000313" key="3">
    <source>
        <dbReference type="RefSeq" id="XP_024942150.1"/>
    </source>
</evidence>
<name>A0AAJ7RKH7_CEPCN</name>
<dbReference type="AlphaFoldDB" id="A0AAJ7RKH7"/>
<sequence>MEVLRFFCFLVVLCRIGHSSASYYLLGSLIEDVLSSDFEKDSSEEDTVAVKGEDKEDAERWLSHYCDYLYDFLGIALLQELTEELADTPSDFGVEPETQVEKPHITYNDSLPIPAAVYNDILETTLNSGPSTADLPAEPPSSSVNKPQFITSSLIPSVLPPGQVLPVNQTTEDSLTIALASDLVDDTN</sequence>
<feature type="chain" id="PRO_5042518618" evidence="1">
    <location>
        <begin position="22"/>
        <end position="188"/>
    </location>
</feature>